<dbReference type="GO" id="GO:0030286">
    <property type="term" value="C:dynein complex"/>
    <property type="evidence" value="ECO:0007669"/>
    <property type="project" value="InterPro"/>
</dbReference>
<dbReference type="EMBL" id="JAEHOE010000056">
    <property type="protein sequence ID" value="KAG2491094.1"/>
    <property type="molecule type" value="Genomic_DNA"/>
</dbReference>
<name>A0A836BXE8_9CHLO</name>
<proteinExistence type="predicted"/>
<keyword evidence="2" id="KW-1185">Reference proteome</keyword>
<accession>A0A836BXE8</accession>
<reference evidence="1" key="1">
    <citation type="journal article" date="2020" name="bioRxiv">
        <title>Comparative genomics of Chlamydomonas.</title>
        <authorList>
            <person name="Craig R.J."/>
            <person name="Hasan A.R."/>
            <person name="Ness R.W."/>
            <person name="Keightley P.D."/>
        </authorList>
    </citation>
    <scope>NUCLEOTIDE SEQUENCE</scope>
    <source>
        <strain evidence="1">CCAP 11/70</strain>
    </source>
</reference>
<comment type="caution">
    <text evidence="1">The sequence shown here is derived from an EMBL/GenBank/DDBJ whole genome shotgun (WGS) entry which is preliminary data.</text>
</comment>
<evidence type="ECO:0000313" key="1">
    <source>
        <dbReference type="EMBL" id="KAG2491094.1"/>
    </source>
</evidence>
<protein>
    <submittedName>
        <fullName evidence="1">Uncharacterized protein</fullName>
    </submittedName>
</protein>
<organism evidence="1 2">
    <name type="scientific">Edaphochlamys debaryana</name>
    <dbReference type="NCBI Taxonomy" id="47281"/>
    <lineage>
        <taxon>Eukaryota</taxon>
        <taxon>Viridiplantae</taxon>
        <taxon>Chlorophyta</taxon>
        <taxon>core chlorophytes</taxon>
        <taxon>Chlorophyceae</taxon>
        <taxon>CS clade</taxon>
        <taxon>Chlamydomonadales</taxon>
        <taxon>Chlamydomonadales incertae sedis</taxon>
        <taxon>Edaphochlamys</taxon>
    </lineage>
</organism>
<sequence>MLPVLGFPLPAVNAEVNLAEVAAGQSGGAGETVDGMATVLSAALTVPGEKTCKGPLTLAALLEASEAVAPTLQESAASSLVGLVARELGAAIAATDMPPALQLAALKAADTALKTTPTSGNVCEAVARALEAKHGIRWSCVKGWDTYYVYCSPGTRMQVEMQGTNLVIFQGR</sequence>
<gene>
    <name evidence="1" type="ORF">HYH03_010538</name>
</gene>
<dbReference type="Gene3D" id="3.30.740.10">
    <property type="entry name" value="Protein Inhibitor Of Neuronal Nitric Oxide Synthase"/>
    <property type="match status" value="1"/>
</dbReference>
<dbReference type="InterPro" id="IPR037177">
    <property type="entry name" value="DLC_sf"/>
</dbReference>
<dbReference type="SUPFAM" id="SSF54648">
    <property type="entry name" value="DLC"/>
    <property type="match status" value="1"/>
</dbReference>
<dbReference type="AlphaFoldDB" id="A0A836BXE8"/>
<evidence type="ECO:0000313" key="2">
    <source>
        <dbReference type="Proteomes" id="UP000612055"/>
    </source>
</evidence>
<dbReference type="GO" id="GO:0007017">
    <property type="term" value="P:microtubule-based process"/>
    <property type="evidence" value="ECO:0007669"/>
    <property type="project" value="InterPro"/>
</dbReference>
<dbReference type="Proteomes" id="UP000612055">
    <property type="component" value="Unassembled WGS sequence"/>
</dbReference>